<evidence type="ECO:0000256" key="2">
    <source>
        <dbReference type="ARBA" id="ARBA00022801"/>
    </source>
</evidence>
<comment type="caution">
    <text evidence="4">The sequence shown here is derived from an EMBL/GenBank/DDBJ whole genome shotgun (WGS) entry which is preliminary data.</text>
</comment>
<reference evidence="5" key="1">
    <citation type="submission" date="2018-01" db="EMBL/GenBank/DDBJ databases">
        <title>Draft Genome Sequence of the Radioresistant Bacterium Deinococcus aerius TR0125, Isolated from the Higher Atmosphere above Japan.</title>
        <authorList>
            <person name="Satoh K."/>
            <person name="Arai H."/>
            <person name="Sanzen T."/>
            <person name="Kawaguchi Y."/>
            <person name="Hayashi H."/>
            <person name="Yokobori S."/>
            <person name="Yamagishi A."/>
            <person name="Oono Y."/>
            <person name="Narumi I."/>
        </authorList>
    </citation>
    <scope>NUCLEOTIDE SEQUENCE [LARGE SCALE GENOMIC DNA]</scope>
    <source>
        <strain evidence="5">TR0125</strain>
    </source>
</reference>
<feature type="domain" description="Nudix hydrolase" evidence="3">
    <location>
        <begin position="19"/>
        <end position="149"/>
    </location>
</feature>
<organism evidence="4 5">
    <name type="scientific">Deinococcus aerius</name>
    <dbReference type="NCBI Taxonomy" id="200253"/>
    <lineage>
        <taxon>Bacteria</taxon>
        <taxon>Thermotogati</taxon>
        <taxon>Deinococcota</taxon>
        <taxon>Deinococci</taxon>
        <taxon>Deinococcales</taxon>
        <taxon>Deinococcaceae</taxon>
        <taxon>Deinococcus</taxon>
    </lineage>
</organism>
<dbReference type="Pfam" id="PF00293">
    <property type="entry name" value="NUDIX"/>
    <property type="match status" value="1"/>
</dbReference>
<dbReference type="InterPro" id="IPR015797">
    <property type="entry name" value="NUDIX_hydrolase-like_dom_sf"/>
</dbReference>
<dbReference type="PROSITE" id="PS51462">
    <property type="entry name" value="NUDIX"/>
    <property type="match status" value="1"/>
</dbReference>
<dbReference type="RefSeq" id="WP_103130563.1">
    <property type="nucleotide sequence ID" value="NZ_BFAG01000013.1"/>
</dbReference>
<dbReference type="InterPro" id="IPR020476">
    <property type="entry name" value="Nudix_hydrolase"/>
</dbReference>
<dbReference type="CDD" id="cd04677">
    <property type="entry name" value="NUDIX_Hydrolase"/>
    <property type="match status" value="1"/>
</dbReference>
<evidence type="ECO:0000259" key="3">
    <source>
        <dbReference type="PROSITE" id="PS51462"/>
    </source>
</evidence>
<dbReference type="PRINTS" id="PR00502">
    <property type="entry name" value="NUDIXFAMILY"/>
</dbReference>
<evidence type="ECO:0000256" key="1">
    <source>
        <dbReference type="ARBA" id="ARBA00001946"/>
    </source>
</evidence>
<accession>A0A2I9DPV2</accession>
<dbReference type="PANTHER" id="PTHR43046:SF2">
    <property type="entry name" value="8-OXO-DGTP DIPHOSPHATASE-RELATED"/>
    <property type="match status" value="1"/>
</dbReference>
<dbReference type="AlphaFoldDB" id="A0A2I9DPV2"/>
<sequence>MSKESYIRDLRDRIGTHPVNLVGAAGLVLNAAGELLFQRKCGTDRWTVPGGICELGEAFEDTLCRELREETALTVERAELLGVVSGGETFKRIGNGDEFYMYTAVYAVREWTGSPTPDGEESEELRFFGLDDLPPLAGPVGRRAVELLGNPVDR</sequence>
<dbReference type="Gene3D" id="3.90.79.10">
    <property type="entry name" value="Nucleoside Triphosphate Pyrophosphohydrolase"/>
    <property type="match status" value="1"/>
</dbReference>
<proteinExistence type="predicted"/>
<comment type="cofactor">
    <cofactor evidence="1">
        <name>Mg(2+)</name>
        <dbReference type="ChEBI" id="CHEBI:18420"/>
    </cofactor>
</comment>
<dbReference type="InterPro" id="IPR000086">
    <property type="entry name" value="NUDIX_hydrolase_dom"/>
</dbReference>
<dbReference type="PANTHER" id="PTHR43046">
    <property type="entry name" value="GDP-MANNOSE MANNOSYL HYDROLASE"/>
    <property type="match status" value="1"/>
</dbReference>
<protein>
    <submittedName>
        <fullName evidence="4">MutT/nudix family protein</fullName>
    </submittedName>
</protein>
<dbReference type="SUPFAM" id="SSF55811">
    <property type="entry name" value="Nudix"/>
    <property type="match status" value="1"/>
</dbReference>
<evidence type="ECO:0000313" key="4">
    <source>
        <dbReference type="EMBL" id="GBF07231.1"/>
    </source>
</evidence>
<name>A0A2I9DPV2_9DEIO</name>
<dbReference type="OrthoDB" id="9787476at2"/>
<evidence type="ECO:0000313" key="5">
    <source>
        <dbReference type="Proteomes" id="UP000236569"/>
    </source>
</evidence>
<dbReference type="Proteomes" id="UP000236569">
    <property type="component" value="Unassembled WGS sequence"/>
</dbReference>
<dbReference type="GO" id="GO:0016787">
    <property type="term" value="F:hydrolase activity"/>
    <property type="evidence" value="ECO:0007669"/>
    <property type="project" value="UniProtKB-KW"/>
</dbReference>
<keyword evidence="5" id="KW-1185">Reference proteome</keyword>
<dbReference type="EMBL" id="BFAG01000013">
    <property type="protein sequence ID" value="GBF07231.1"/>
    <property type="molecule type" value="Genomic_DNA"/>
</dbReference>
<keyword evidence="2" id="KW-0378">Hydrolase</keyword>
<gene>
    <name evidence="4" type="ORF">DAERI_130061</name>
</gene>